<dbReference type="AlphaFoldDB" id="A0A6P4AMU9"/>
<organism evidence="3 4">
    <name type="scientific">Ziziphus jujuba</name>
    <name type="common">Chinese jujube</name>
    <name type="synonym">Ziziphus sativa</name>
    <dbReference type="NCBI Taxonomy" id="326968"/>
    <lineage>
        <taxon>Eukaryota</taxon>
        <taxon>Viridiplantae</taxon>
        <taxon>Streptophyta</taxon>
        <taxon>Embryophyta</taxon>
        <taxon>Tracheophyta</taxon>
        <taxon>Spermatophyta</taxon>
        <taxon>Magnoliopsida</taxon>
        <taxon>eudicotyledons</taxon>
        <taxon>Gunneridae</taxon>
        <taxon>Pentapetalae</taxon>
        <taxon>rosids</taxon>
        <taxon>fabids</taxon>
        <taxon>Rosales</taxon>
        <taxon>Rhamnaceae</taxon>
        <taxon>Paliureae</taxon>
        <taxon>Ziziphus</taxon>
    </lineage>
</organism>
<keyword evidence="2" id="KW-1133">Transmembrane helix</keyword>
<name>A0A6P4AMU9_ZIZJJ</name>
<dbReference type="PANTHER" id="PTHR35297:SF2">
    <property type="entry name" value="PROTEIN, PUTATIVE-RELATED"/>
    <property type="match status" value="1"/>
</dbReference>
<gene>
    <name evidence="4" type="primary">LOC107431167</name>
</gene>
<feature type="compositionally biased region" description="Polar residues" evidence="1">
    <location>
        <begin position="1"/>
        <end position="12"/>
    </location>
</feature>
<dbReference type="PANTHER" id="PTHR35297">
    <property type="entry name" value="PROTEIN, PUTATIVE-RELATED"/>
    <property type="match status" value="1"/>
</dbReference>
<evidence type="ECO:0000313" key="4">
    <source>
        <dbReference type="RefSeq" id="XP_015897534.3"/>
    </source>
</evidence>
<reference evidence="4" key="1">
    <citation type="submission" date="2025-08" db="UniProtKB">
        <authorList>
            <consortium name="RefSeq"/>
        </authorList>
    </citation>
    <scope>IDENTIFICATION</scope>
    <source>
        <tissue evidence="4">Seedling</tissue>
    </source>
</reference>
<evidence type="ECO:0000256" key="1">
    <source>
        <dbReference type="SAM" id="MobiDB-lite"/>
    </source>
</evidence>
<feature type="region of interest" description="Disordered" evidence="1">
    <location>
        <begin position="1"/>
        <end position="64"/>
    </location>
</feature>
<dbReference type="GeneID" id="107431167"/>
<dbReference type="RefSeq" id="XP_015897534.3">
    <property type="nucleotide sequence ID" value="XM_016042048.4"/>
</dbReference>
<protein>
    <submittedName>
        <fullName evidence="4">Uncharacterized protein LOC107431167</fullName>
    </submittedName>
</protein>
<dbReference type="Proteomes" id="UP001652623">
    <property type="component" value="Chromosome 6"/>
</dbReference>
<keyword evidence="2" id="KW-0812">Transmembrane</keyword>
<feature type="transmembrane region" description="Helical" evidence="2">
    <location>
        <begin position="70"/>
        <end position="88"/>
    </location>
</feature>
<keyword evidence="2" id="KW-0472">Membrane</keyword>
<keyword evidence="3" id="KW-1185">Reference proteome</keyword>
<proteinExistence type="predicted"/>
<dbReference type="InParanoid" id="A0A6P4AMU9"/>
<dbReference type="KEGG" id="zju:107431167"/>
<evidence type="ECO:0000256" key="2">
    <source>
        <dbReference type="SAM" id="Phobius"/>
    </source>
</evidence>
<dbReference type="FunCoup" id="A0A6P4AMU9">
    <property type="interactions" value="286"/>
</dbReference>
<accession>A0A6P4AMU9</accession>
<feature type="compositionally biased region" description="Basic and acidic residues" evidence="1">
    <location>
        <begin position="18"/>
        <end position="35"/>
    </location>
</feature>
<evidence type="ECO:0000313" key="3">
    <source>
        <dbReference type="Proteomes" id="UP001652623"/>
    </source>
</evidence>
<sequence length="160" mass="18090">MQRQSLGSPNSKLHSHGGAKEESLIVEDDPKRKDLLVSSSSISPDYEDDHKATKRHRLSTSPPPIKPDKFIHLIPILTLICFLILYLCSHSPTQSDLAHFKGFKWPAKRLEDSAGNEIGDIDRFMELPKGDVLAIRGMRNLQGIKKPAPKYRNHRKLADF</sequence>